<evidence type="ECO:0000313" key="1">
    <source>
        <dbReference type="EMBL" id="EPA00282.1"/>
    </source>
</evidence>
<comment type="caution">
    <text evidence="1">The sequence shown here is derived from an EMBL/GenBank/DDBJ whole genome shotgun (WGS) entry which is preliminary data.</text>
</comment>
<dbReference type="eggNOG" id="ENOG50345I2">
    <property type="taxonomic scope" value="Bacteria"/>
</dbReference>
<dbReference type="RefSeq" id="WP_009035664.1">
    <property type="nucleotide sequence ID" value="NZ_ALWO02000005.1"/>
</dbReference>
<gene>
    <name evidence="1" type="ORF">A33Q_0153</name>
</gene>
<accession>S2E6M9</accession>
<dbReference type="Proteomes" id="UP000006073">
    <property type="component" value="Unassembled WGS sequence"/>
</dbReference>
<dbReference type="STRING" id="1189612.A33Q_0153"/>
<keyword evidence="2" id="KW-1185">Reference proteome</keyword>
<evidence type="ECO:0000313" key="2">
    <source>
        <dbReference type="Proteomes" id="UP000006073"/>
    </source>
</evidence>
<dbReference type="OrthoDB" id="981557at2"/>
<sequence length="96" mass="11041">MYPVQLISDLHIEGENFQIDVLSNESEIAVAISGASIPKIGLPLRQLISIARKQPFSTEQVISIVYNQKEIYHSGKSLLSRFNYFFLFRTLFKNMF</sequence>
<organism evidence="1 2">
    <name type="scientific">Indibacter alkaliphilus (strain CCUG 57479 / KCTC 22604 / LW1)</name>
    <dbReference type="NCBI Taxonomy" id="1189612"/>
    <lineage>
        <taxon>Bacteria</taxon>
        <taxon>Pseudomonadati</taxon>
        <taxon>Bacteroidota</taxon>
        <taxon>Cytophagia</taxon>
        <taxon>Cytophagales</taxon>
        <taxon>Cyclobacteriaceae</taxon>
    </lineage>
</organism>
<proteinExistence type="predicted"/>
<dbReference type="EMBL" id="ALWO02000005">
    <property type="protein sequence ID" value="EPA00282.1"/>
    <property type="molecule type" value="Genomic_DNA"/>
</dbReference>
<protein>
    <submittedName>
        <fullName evidence="1">Uncharacterized protein</fullName>
    </submittedName>
</protein>
<name>S2E6M9_INDAL</name>
<reference evidence="1 2" key="1">
    <citation type="journal article" date="2013" name="Genome Announc.">
        <title>Draft Genome Sequence of Indibacter alkaliphilus Strain LW1T, Isolated from Lonar Lake, a Haloalkaline Lake in the Buldana District of Maharashtra, India.</title>
        <authorList>
            <person name="Singh A."/>
            <person name="Kumar Jangir P."/>
            <person name="Sharma R."/>
            <person name="Singh A."/>
            <person name="Kumar Pinnaka A."/>
            <person name="Shivaji S."/>
        </authorList>
    </citation>
    <scope>NUCLEOTIDE SEQUENCE [LARGE SCALE GENOMIC DNA]</scope>
    <source>
        <strain evidence="2">CCUG 57479 / KCTC 22604 / LW1</strain>
    </source>
</reference>
<dbReference type="AlphaFoldDB" id="S2E6M9"/>